<reference evidence="2" key="1">
    <citation type="journal article" date="2022" name="Mol. Ecol. Resour.">
        <title>The genomes of chicory, endive, great burdock and yacon provide insights into Asteraceae palaeo-polyploidization history and plant inulin production.</title>
        <authorList>
            <person name="Fan W."/>
            <person name="Wang S."/>
            <person name="Wang H."/>
            <person name="Wang A."/>
            <person name="Jiang F."/>
            <person name="Liu H."/>
            <person name="Zhao H."/>
            <person name="Xu D."/>
            <person name="Zhang Y."/>
        </authorList>
    </citation>
    <scope>NUCLEOTIDE SEQUENCE [LARGE SCALE GENOMIC DNA]</scope>
    <source>
        <strain evidence="2">cv. Punajuju</strain>
    </source>
</reference>
<proteinExistence type="predicted"/>
<keyword evidence="2" id="KW-1185">Reference proteome</keyword>
<sequence>MGKMTSTNITEKKLKSQHNDNGEISETDARKTGGGPARVDGRSRLCGFEAVMYLLCEKGFPSIVNRALGETQTRILAGQAGRHVRLEHATGVCSHGGV</sequence>
<gene>
    <name evidence="1" type="ORF">L2E82_12061</name>
</gene>
<dbReference type="EMBL" id="CM042010">
    <property type="protein sequence ID" value="KAI3782029.1"/>
    <property type="molecule type" value="Genomic_DNA"/>
</dbReference>
<organism evidence="1 2">
    <name type="scientific">Cichorium intybus</name>
    <name type="common">Chicory</name>
    <dbReference type="NCBI Taxonomy" id="13427"/>
    <lineage>
        <taxon>Eukaryota</taxon>
        <taxon>Viridiplantae</taxon>
        <taxon>Streptophyta</taxon>
        <taxon>Embryophyta</taxon>
        <taxon>Tracheophyta</taxon>
        <taxon>Spermatophyta</taxon>
        <taxon>Magnoliopsida</taxon>
        <taxon>eudicotyledons</taxon>
        <taxon>Gunneridae</taxon>
        <taxon>Pentapetalae</taxon>
        <taxon>asterids</taxon>
        <taxon>campanulids</taxon>
        <taxon>Asterales</taxon>
        <taxon>Asteraceae</taxon>
        <taxon>Cichorioideae</taxon>
        <taxon>Cichorieae</taxon>
        <taxon>Cichoriinae</taxon>
        <taxon>Cichorium</taxon>
    </lineage>
</organism>
<evidence type="ECO:0000313" key="1">
    <source>
        <dbReference type="EMBL" id="KAI3782029.1"/>
    </source>
</evidence>
<evidence type="ECO:0000313" key="2">
    <source>
        <dbReference type="Proteomes" id="UP001055811"/>
    </source>
</evidence>
<dbReference type="Proteomes" id="UP001055811">
    <property type="component" value="Linkage Group LG02"/>
</dbReference>
<accession>A0ACB9GF09</accession>
<reference evidence="1 2" key="2">
    <citation type="journal article" date="2022" name="Mol. Ecol. Resour.">
        <title>The genomes of chicory, endive, great burdock and yacon provide insights into Asteraceae paleo-polyploidization history and plant inulin production.</title>
        <authorList>
            <person name="Fan W."/>
            <person name="Wang S."/>
            <person name="Wang H."/>
            <person name="Wang A."/>
            <person name="Jiang F."/>
            <person name="Liu H."/>
            <person name="Zhao H."/>
            <person name="Xu D."/>
            <person name="Zhang Y."/>
        </authorList>
    </citation>
    <scope>NUCLEOTIDE SEQUENCE [LARGE SCALE GENOMIC DNA]</scope>
    <source>
        <strain evidence="2">cv. Punajuju</strain>
        <tissue evidence="1">Leaves</tissue>
    </source>
</reference>
<protein>
    <submittedName>
        <fullName evidence="1">Uncharacterized protein</fullName>
    </submittedName>
</protein>
<comment type="caution">
    <text evidence="1">The sequence shown here is derived from an EMBL/GenBank/DDBJ whole genome shotgun (WGS) entry which is preliminary data.</text>
</comment>
<name>A0ACB9GF09_CICIN</name>